<dbReference type="Pfam" id="PF07536">
    <property type="entry name" value="HWE_HK"/>
    <property type="match status" value="1"/>
</dbReference>
<evidence type="ECO:0000256" key="5">
    <source>
        <dbReference type="ARBA" id="ARBA00022606"/>
    </source>
</evidence>
<dbReference type="SMART" id="SM00065">
    <property type="entry name" value="GAF"/>
    <property type="match status" value="1"/>
</dbReference>
<dbReference type="SUPFAM" id="SSF52172">
    <property type="entry name" value="CheY-like"/>
    <property type="match status" value="1"/>
</dbReference>
<keyword evidence="5" id="KW-0716">Sensory transduction</keyword>
<dbReference type="InterPro" id="IPR036890">
    <property type="entry name" value="HATPase_C_sf"/>
</dbReference>
<dbReference type="GO" id="GO:0005524">
    <property type="term" value="F:ATP binding"/>
    <property type="evidence" value="ECO:0007669"/>
    <property type="project" value="UniProtKB-KW"/>
</dbReference>
<feature type="domain" description="Response regulatory" evidence="14">
    <location>
        <begin position="756"/>
        <end position="867"/>
    </location>
</feature>
<evidence type="ECO:0000256" key="2">
    <source>
        <dbReference type="ARBA" id="ARBA00012438"/>
    </source>
</evidence>
<dbReference type="PROSITE" id="PS50110">
    <property type="entry name" value="RESPONSE_REGULATORY"/>
    <property type="match status" value="1"/>
</dbReference>
<dbReference type="InterPro" id="IPR016132">
    <property type="entry name" value="Phyto_chromo_attachment"/>
</dbReference>
<keyword evidence="7" id="KW-0547">Nucleotide-binding</keyword>
<organism evidence="15 16">
    <name type="scientific">Sphingomonas oligophenolica</name>
    <dbReference type="NCBI Taxonomy" id="301154"/>
    <lineage>
        <taxon>Bacteria</taxon>
        <taxon>Pseudomonadati</taxon>
        <taxon>Pseudomonadota</taxon>
        <taxon>Alphaproteobacteria</taxon>
        <taxon>Sphingomonadales</taxon>
        <taxon>Sphingomonadaceae</taxon>
        <taxon>Sphingomonas</taxon>
    </lineage>
</organism>
<dbReference type="Gene3D" id="3.30.450.20">
    <property type="entry name" value="PAS domain"/>
    <property type="match status" value="1"/>
</dbReference>
<evidence type="ECO:0000256" key="6">
    <source>
        <dbReference type="ARBA" id="ARBA00022679"/>
    </source>
</evidence>
<feature type="modified residue" description="4-aspartylphosphate" evidence="12">
    <location>
        <position position="806"/>
    </location>
</feature>
<keyword evidence="10" id="KW-0157">Chromophore</keyword>
<dbReference type="GO" id="GO:0004673">
    <property type="term" value="F:protein histidine kinase activity"/>
    <property type="evidence" value="ECO:0007669"/>
    <property type="project" value="UniProtKB-EC"/>
</dbReference>
<dbReference type="Proteomes" id="UP000318413">
    <property type="component" value="Unassembled WGS sequence"/>
</dbReference>
<dbReference type="InterPro" id="IPR035965">
    <property type="entry name" value="PAS-like_dom_sf"/>
</dbReference>
<gene>
    <name evidence="15" type="ORF">EAH84_15580</name>
</gene>
<dbReference type="Pfam" id="PF01590">
    <property type="entry name" value="GAF"/>
    <property type="match status" value="1"/>
</dbReference>
<evidence type="ECO:0000256" key="9">
    <source>
        <dbReference type="ARBA" id="ARBA00022840"/>
    </source>
</evidence>
<dbReference type="Pfam" id="PF08446">
    <property type="entry name" value="PAS_2"/>
    <property type="match status" value="1"/>
</dbReference>
<keyword evidence="16" id="KW-1185">Reference proteome</keyword>
<evidence type="ECO:0000259" key="13">
    <source>
        <dbReference type="PROSITE" id="PS50046"/>
    </source>
</evidence>
<evidence type="ECO:0000256" key="10">
    <source>
        <dbReference type="ARBA" id="ARBA00022991"/>
    </source>
</evidence>
<dbReference type="Pfam" id="PF00360">
    <property type="entry name" value="PHY"/>
    <property type="match status" value="1"/>
</dbReference>
<dbReference type="InterPro" id="IPR011102">
    <property type="entry name" value="Sig_transdc_His_kinase_HWE"/>
</dbReference>
<evidence type="ECO:0000256" key="1">
    <source>
        <dbReference type="ARBA" id="ARBA00000085"/>
    </source>
</evidence>
<dbReference type="InterPro" id="IPR029016">
    <property type="entry name" value="GAF-like_dom_sf"/>
</dbReference>
<dbReference type="InterPro" id="IPR043150">
    <property type="entry name" value="Phytochrome_PHY_sf"/>
</dbReference>
<dbReference type="SMART" id="SM00911">
    <property type="entry name" value="HWE_HK"/>
    <property type="match status" value="1"/>
</dbReference>
<sequence length="875" mass="95679">MTDSILERDRVDLTNCDREPIHIPGAILPHGAMLVLECDTLRVLQAAGDTAGLLGRPLAELLDRSVDGLFSREQVNLLRALCNETDLAKPRHLLDPALRIVADQPLDASAHRVDNALVVEFEAAEMGNMFVADPLAAVQQMVEGFGSAASLYDLCQMATASVRRVAQYDRVMIYRFMADGSGWVIAESRIPELAPFLDLHYPAADIPQQARALYLKSWLRLITQVDYDPAPLMPTLNPRTGKPLDMSYAILRDVSPIHREYLRNMGIDASMSISIIVAGKLWGLIACHHNSPRLLPRHLRAVCELFGSMFSLQLEAREKSEQFEARLASRKILQELMLNLAGVEDYAYGLTQQTPNLLDFIHGGDIALDGSRGGGVAVRVEGEVTFLGTTPTRAEILALTEWLTSYMTETEGIFSTDRLSEIYAPAKAFTDVASGLLVIAVSRDPSDFILWSRPELVETALWAGDPAKPVTIGPNGSERISPRKSFEVWKHTVRNRALPWTPAETDSAFDLRVSLLQVVLRRIETAGRERAKAHERDKLLMAELDHRVKNTLANIQALVTQSSRSAESVTAFVEGLDKRIHSMAKAHSLLTQSRWEGVSVEGLLREELEAYGSASGVVALAGDDAVLTPKSALALSLALHELATNAAKYGAFSVATGHVAVKWHVRDDGGLGLSWTEAGGPLVVPPTRRGFGSSLIERALTLETGGRATIDYRPGGVVCDIVLPRASLVKLSVKPVAKPEPLKIEIAQDAMPAAPRLLVVEDSYLLILTLENMCEDLGWEIVGPASRLDEALEMARTETFDAALLDVNLDGEMSWGVADVLTARGIPFAFSTGYDQTDMLPKHLAGSLVVAKPYRLDDVEHRLRQMMTASAQLTA</sequence>
<evidence type="ECO:0000256" key="7">
    <source>
        <dbReference type="ARBA" id="ARBA00022741"/>
    </source>
</evidence>
<feature type="domain" description="Phytochrome chromophore attachment site" evidence="13">
    <location>
        <begin position="150"/>
        <end position="308"/>
    </location>
</feature>
<evidence type="ECO:0000256" key="3">
    <source>
        <dbReference type="ARBA" id="ARBA00022543"/>
    </source>
</evidence>
<dbReference type="OrthoDB" id="9760752at2"/>
<keyword evidence="8" id="KW-0418">Kinase</keyword>
<dbReference type="InterPro" id="IPR001789">
    <property type="entry name" value="Sig_transdc_resp-reg_receiver"/>
</dbReference>
<dbReference type="PANTHER" id="PTHR41523:SF7">
    <property type="entry name" value="HISTIDINE KINASE"/>
    <property type="match status" value="1"/>
</dbReference>
<dbReference type="Gene3D" id="3.30.565.10">
    <property type="entry name" value="Histidine kinase-like ATPase, C-terminal domain"/>
    <property type="match status" value="1"/>
</dbReference>
<keyword evidence="11" id="KW-0675">Receptor</keyword>
<dbReference type="InterPro" id="IPR003018">
    <property type="entry name" value="GAF"/>
</dbReference>
<evidence type="ECO:0000256" key="8">
    <source>
        <dbReference type="ARBA" id="ARBA00022777"/>
    </source>
</evidence>
<evidence type="ECO:0000313" key="15">
    <source>
        <dbReference type="EMBL" id="TPG04085.1"/>
    </source>
</evidence>
<keyword evidence="4 12" id="KW-0597">Phosphoprotein</keyword>
<dbReference type="PROSITE" id="PS50046">
    <property type="entry name" value="PHYTOCHROME_2"/>
    <property type="match status" value="1"/>
</dbReference>
<dbReference type="Gene3D" id="3.40.50.2300">
    <property type="match status" value="1"/>
</dbReference>
<evidence type="ECO:0000256" key="11">
    <source>
        <dbReference type="ARBA" id="ARBA00023170"/>
    </source>
</evidence>
<dbReference type="InterPro" id="IPR001294">
    <property type="entry name" value="Phytochrome"/>
</dbReference>
<dbReference type="AlphaFoldDB" id="A0A502BS90"/>
<dbReference type="Gene3D" id="3.30.450.40">
    <property type="match status" value="1"/>
</dbReference>
<dbReference type="SUPFAM" id="SSF55785">
    <property type="entry name" value="PYP-like sensor domain (PAS domain)"/>
    <property type="match status" value="1"/>
</dbReference>
<dbReference type="InterPro" id="IPR013654">
    <property type="entry name" value="PAS_2"/>
</dbReference>
<evidence type="ECO:0000256" key="12">
    <source>
        <dbReference type="PROSITE-ProRule" id="PRU00169"/>
    </source>
</evidence>
<keyword evidence="3" id="KW-0600">Photoreceptor protein</keyword>
<dbReference type="GO" id="GO:0000160">
    <property type="term" value="P:phosphorelay signal transduction system"/>
    <property type="evidence" value="ECO:0007669"/>
    <property type="project" value="InterPro"/>
</dbReference>
<reference evidence="15 16" key="1">
    <citation type="journal article" date="2019" name="Environ. Microbiol.">
        <title>Species interactions and distinct microbial communities in high Arctic permafrost affected cryosols are associated with the CH4 and CO2 gas fluxes.</title>
        <authorList>
            <person name="Altshuler I."/>
            <person name="Hamel J."/>
            <person name="Turney S."/>
            <person name="Magnuson E."/>
            <person name="Levesque R."/>
            <person name="Greer C."/>
            <person name="Whyte L.G."/>
        </authorList>
    </citation>
    <scope>NUCLEOTIDE SEQUENCE [LARGE SCALE GENOMIC DNA]</scope>
    <source>
        <strain evidence="15 16">S5.1</strain>
    </source>
</reference>
<name>A0A502BS90_9SPHN</name>
<dbReference type="SUPFAM" id="SSF55781">
    <property type="entry name" value="GAF domain-like"/>
    <property type="match status" value="2"/>
</dbReference>
<keyword evidence="6" id="KW-0808">Transferase</keyword>
<protein>
    <recommendedName>
        <fullName evidence="2">histidine kinase</fullName>
        <ecNumber evidence="2">2.7.13.3</ecNumber>
    </recommendedName>
</protein>
<dbReference type="PANTHER" id="PTHR41523">
    <property type="entry name" value="TWO-COMPONENT SYSTEM SENSOR PROTEIN"/>
    <property type="match status" value="1"/>
</dbReference>
<dbReference type="PRINTS" id="PR01033">
    <property type="entry name" value="PHYTOCHROME"/>
</dbReference>
<evidence type="ECO:0000256" key="4">
    <source>
        <dbReference type="ARBA" id="ARBA00022553"/>
    </source>
</evidence>
<dbReference type="GO" id="GO:0009584">
    <property type="term" value="P:detection of visible light"/>
    <property type="evidence" value="ECO:0007669"/>
    <property type="project" value="InterPro"/>
</dbReference>
<accession>A0A502BS90</accession>
<dbReference type="EMBL" id="RCZK01000036">
    <property type="protein sequence ID" value="TPG04085.1"/>
    <property type="molecule type" value="Genomic_DNA"/>
</dbReference>
<dbReference type="GO" id="GO:0009881">
    <property type="term" value="F:photoreceptor activity"/>
    <property type="evidence" value="ECO:0007669"/>
    <property type="project" value="UniProtKB-KW"/>
</dbReference>
<dbReference type="SMART" id="SM00448">
    <property type="entry name" value="REC"/>
    <property type="match status" value="1"/>
</dbReference>
<proteinExistence type="predicted"/>
<keyword evidence="9" id="KW-0067">ATP-binding</keyword>
<comment type="caution">
    <text evidence="15">The sequence shown here is derived from an EMBL/GenBank/DDBJ whole genome shotgun (WGS) entry which is preliminary data.</text>
</comment>
<dbReference type="GO" id="GO:0006355">
    <property type="term" value="P:regulation of DNA-templated transcription"/>
    <property type="evidence" value="ECO:0007669"/>
    <property type="project" value="InterPro"/>
</dbReference>
<dbReference type="InterPro" id="IPR013515">
    <property type="entry name" value="Phytochrome_cen-reg"/>
</dbReference>
<dbReference type="RefSeq" id="WP_140872894.1">
    <property type="nucleotide sequence ID" value="NZ_RCZK01000036.1"/>
</dbReference>
<dbReference type="SUPFAM" id="SSF55874">
    <property type="entry name" value="ATPase domain of HSP90 chaperone/DNA topoisomerase II/histidine kinase"/>
    <property type="match status" value="1"/>
</dbReference>
<evidence type="ECO:0000259" key="14">
    <source>
        <dbReference type="PROSITE" id="PS50110"/>
    </source>
</evidence>
<dbReference type="EC" id="2.7.13.3" evidence="2"/>
<comment type="catalytic activity">
    <reaction evidence="1">
        <text>ATP + protein L-histidine = ADP + protein N-phospho-L-histidine.</text>
        <dbReference type="EC" id="2.7.13.3"/>
    </reaction>
</comment>
<dbReference type="Gene3D" id="3.30.450.270">
    <property type="match status" value="1"/>
</dbReference>
<evidence type="ECO:0000313" key="16">
    <source>
        <dbReference type="Proteomes" id="UP000318413"/>
    </source>
</evidence>
<dbReference type="InterPro" id="IPR011006">
    <property type="entry name" value="CheY-like_superfamily"/>
</dbReference>